<gene>
    <name evidence="1" type="ORF">ET33_00145</name>
</gene>
<evidence type="ECO:0000313" key="1">
    <source>
        <dbReference type="EMBL" id="KEQ27875.1"/>
    </source>
</evidence>
<accession>A0A081PB02</accession>
<organism evidence="1 2">
    <name type="scientific">Paenibacillus tyrfis</name>
    <dbReference type="NCBI Taxonomy" id="1501230"/>
    <lineage>
        <taxon>Bacteria</taxon>
        <taxon>Bacillati</taxon>
        <taxon>Bacillota</taxon>
        <taxon>Bacilli</taxon>
        <taxon>Bacillales</taxon>
        <taxon>Paenibacillaceae</taxon>
        <taxon>Paenibacillus</taxon>
    </lineage>
</organism>
<evidence type="ECO:0008006" key="3">
    <source>
        <dbReference type="Google" id="ProtNLM"/>
    </source>
</evidence>
<dbReference type="InterPro" id="IPR029075">
    <property type="entry name" value="Imm48"/>
</dbReference>
<evidence type="ECO:0000313" key="2">
    <source>
        <dbReference type="Proteomes" id="UP000028123"/>
    </source>
</evidence>
<dbReference type="AlphaFoldDB" id="A0A081PB02"/>
<dbReference type="OrthoDB" id="2224088at2"/>
<reference evidence="1 2" key="1">
    <citation type="submission" date="2014-06" db="EMBL/GenBank/DDBJ databases">
        <title>Draft genome sequence of Paenibacillus sp. MSt1.</title>
        <authorList>
            <person name="Aw Y.K."/>
            <person name="Ong K.S."/>
            <person name="Gan H.M."/>
            <person name="Lee S.M."/>
        </authorList>
    </citation>
    <scope>NUCLEOTIDE SEQUENCE [LARGE SCALE GENOMIC DNA]</scope>
    <source>
        <strain evidence="1 2">MSt1</strain>
    </source>
</reference>
<name>A0A081PB02_9BACL</name>
<dbReference type="Pfam" id="PF15574">
    <property type="entry name" value="Imm48"/>
    <property type="match status" value="1"/>
</dbReference>
<proteinExistence type="predicted"/>
<sequence>MEQLTEITEFADRLFDLIEIPFTETTELERQLIAAFSFGAVMAVAVRDDLDQPQTHALTIAMLMRAFQYSEHQAAAFAHDLIQATDRDHHPTMNAIIHRGINGHYEYVNEEMEDLRQNLLDILNSFNE</sequence>
<comment type="caution">
    <text evidence="1">The sequence shown here is derived from an EMBL/GenBank/DDBJ whole genome shotgun (WGS) entry which is preliminary data.</text>
</comment>
<keyword evidence="2" id="KW-1185">Reference proteome</keyword>
<dbReference type="eggNOG" id="ENOG503321H">
    <property type="taxonomic scope" value="Bacteria"/>
</dbReference>
<dbReference type="RefSeq" id="WP_036675031.1">
    <property type="nucleotide sequence ID" value="NZ_JNVM01000001.1"/>
</dbReference>
<protein>
    <recommendedName>
        <fullName evidence="3">Immunity protein 48</fullName>
    </recommendedName>
</protein>
<dbReference type="EMBL" id="JNVM01000001">
    <property type="protein sequence ID" value="KEQ27875.1"/>
    <property type="molecule type" value="Genomic_DNA"/>
</dbReference>
<dbReference type="Proteomes" id="UP000028123">
    <property type="component" value="Unassembled WGS sequence"/>
</dbReference>